<dbReference type="InterPro" id="IPR002403">
    <property type="entry name" value="Cyt_P450_E_grp-IV"/>
</dbReference>
<evidence type="ECO:0000256" key="5">
    <source>
        <dbReference type="PIRSR" id="PIRSR602403-1"/>
    </source>
</evidence>
<dbReference type="InterPro" id="IPR050121">
    <property type="entry name" value="Cytochrome_P450_monoxygenase"/>
</dbReference>
<dbReference type="SUPFAM" id="SSF48264">
    <property type="entry name" value="Cytochrome P450"/>
    <property type="match status" value="1"/>
</dbReference>
<sequence length="517" mass="58307">MMSQVLKGLGALATVLLINYVYRRFSSPLIGRPQPKRGSFWITRLGLVPPPHDGDDMLSEFLIEVGQDQHQSPISVCHSIFGTPLVLVNTLKGIKDVLIDGQAKHKTLGPRVQRGEMIRRIQNLVFGGPSINNAVGDDWRWRRHVLLPPFQPRQLVPNLLPYVAEQALEAMSLFANHDSNGSPIEVDDVFTDLTMNVINYYLYGTKDLNFGLVGGRKNLKLGLGFQSFETWLPFGINETSWAQRGYRPSRERLKDFIRDALAIAEKSHQDRDDKKTYDCVAAAALASGKYDHDREELVNDMLSLTFAGYDTTAHTLSFCFSELARNPDLQDRLFEQIRQVLGPPPVAPDAITPEKLAQLPLVTAVYRETLRKYPAVVFIPVHVNRDTVVDGAVVPGGSEIWCNIRGLQMNPDIFPDPEKFNIDRWIPPATFVPGDENSQDDISWTPENQHRFPDVSFTLGQHSCLGKHLAILELRTVIASAINQYRMTLAPWNKIETKIVLTTKPKNGVWVHFDKRE</sequence>
<dbReference type="GO" id="GO:0005506">
    <property type="term" value="F:iron ion binding"/>
    <property type="evidence" value="ECO:0007669"/>
    <property type="project" value="InterPro"/>
</dbReference>
<dbReference type="PRINTS" id="PR00385">
    <property type="entry name" value="P450"/>
</dbReference>
<feature type="binding site" description="axial binding residue" evidence="5">
    <location>
        <position position="464"/>
    </location>
    <ligand>
        <name>heme</name>
        <dbReference type="ChEBI" id="CHEBI:30413"/>
    </ligand>
    <ligandPart>
        <name>Fe</name>
        <dbReference type="ChEBI" id="CHEBI:18248"/>
    </ligandPart>
</feature>
<dbReference type="AlphaFoldDB" id="A0A1X2GRJ0"/>
<comment type="cofactor">
    <cofactor evidence="1 5">
        <name>heme</name>
        <dbReference type="ChEBI" id="CHEBI:30413"/>
    </cofactor>
</comment>
<keyword evidence="5" id="KW-0349">Heme</keyword>
<reference evidence="6 7" key="1">
    <citation type="submission" date="2016-07" db="EMBL/GenBank/DDBJ databases">
        <title>Pervasive Adenine N6-methylation of Active Genes in Fungi.</title>
        <authorList>
            <consortium name="DOE Joint Genome Institute"/>
            <person name="Mondo S.J."/>
            <person name="Dannebaum R.O."/>
            <person name="Kuo R.C."/>
            <person name="Labutti K."/>
            <person name="Haridas S."/>
            <person name="Kuo A."/>
            <person name="Salamov A."/>
            <person name="Ahrendt S.R."/>
            <person name="Lipzen A."/>
            <person name="Sullivan W."/>
            <person name="Andreopoulos W.B."/>
            <person name="Clum A."/>
            <person name="Lindquist E."/>
            <person name="Daum C."/>
            <person name="Ramamoorthy G.K."/>
            <person name="Gryganskyi A."/>
            <person name="Culley D."/>
            <person name="Magnuson J.K."/>
            <person name="James T.Y."/>
            <person name="O'Malley M.A."/>
            <person name="Stajich J.E."/>
            <person name="Spatafora J.W."/>
            <person name="Visel A."/>
            <person name="Grigoriev I.V."/>
        </authorList>
    </citation>
    <scope>NUCLEOTIDE SEQUENCE [LARGE SCALE GENOMIC DNA]</scope>
    <source>
        <strain evidence="6 7">NRRL 3301</strain>
    </source>
</reference>
<evidence type="ECO:0000256" key="2">
    <source>
        <dbReference type="ARBA" id="ARBA00010617"/>
    </source>
</evidence>
<dbReference type="CDD" id="cd00302">
    <property type="entry name" value="cytochrome_P450"/>
    <property type="match status" value="1"/>
</dbReference>
<evidence type="ECO:0000313" key="6">
    <source>
        <dbReference type="EMBL" id="ORX59678.1"/>
    </source>
</evidence>
<dbReference type="InterPro" id="IPR001128">
    <property type="entry name" value="Cyt_P450"/>
</dbReference>
<dbReference type="PANTHER" id="PTHR24305:SF166">
    <property type="entry name" value="CYTOCHROME P450 12A4, MITOCHONDRIAL-RELATED"/>
    <property type="match status" value="1"/>
</dbReference>
<gene>
    <name evidence="6" type="ORF">DM01DRAFT_1361758</name>
</gene>
<evidence type="ECO:0000256" key="3">
    <source>
        <dbReference type="ARBA" id="ARBA00022723"/>
    </source>
</evidence>
<accession>A0A1X2GRJ0</accession>
<comment type="similarity">
    <text evidence="2">Belongs to the cytochrome P450 family.</text>
</comment>
<dbReference type="GO" id="GO:0016705">
    <property type="term" value="F:oxidoreductase activity, acting on paired donors, with incorporation or reduction of molecular oxygen"/>
    <property type="evidence" value="ECO:0007669"/>
    <property type="project" value="InterPro"/>
</dbReference>
<dbReference type="EMBL" id="MCGT01000005">
    <property type="protein sequence ID" value="ORX59678.1"/>
    <property type="molecule type" value="Genomic_DNA"/>
</dbReference>
<proteinExistence type="inferred from homology"/>
<protein>
    <submittedName>
        <fullName evidence="6">Cytochrome P450</fullName>
    </submittedName>
</protein>
<keyword evidence="4 5" id="KW-0408">Iron</keyword>
<dbReference type="Pfam" id="PF00067">
    <property type="entry name" value="p450"/>
    <property type="match status" value="1"/>
</dbReference>
<evidence type="ECO:0000256" key="4">
    <source>
        <dbReference type="ARBA" id="ARBA00023004"/>
    </source>
</evidence>
<dbReference type="Gene3D" id="1.10.630.10">
    <property type="entry name" value="Cytochrome P450"/>
    <property type="match status" value="1"/>
</dbReference>
<organism evidence="6 7">
    <name type="scientific">Hesseltinella vesiculosa</name>
    <dbReference type="NCBI Taxonomy" id="101127"/>
    <lineage>
        <taxon>Eukaryota</taxon>
        <taxon>Fungi</taxon>
        <taxon>Fungi incertae sedis</taxon>
        <taxon>Mucoromycota</taxon>
        <taxon>Mucoromycotina</taxon>
        <taxon>Mucoromycetes</taxon>
        <taxon>Mucorales</taxon>
        <taxon>Cunninghamellaceae</taxon>
        <taxon>Hesseltinella</taxon>
    </lineage>
</organism>
<name>A0A1X2GRJ0_9FUNG</name>
<dbReference type="InterPro" id="IPR036396">
    <property type="entry name" value="Cyt_P450_sf"/>
</dbReference>
<evidence type="ECO:0000256" key="1">
    <source>
        <dbReference type="ARBA" id="ARBA00001971"/>
    </source>
</evidence>
<dbReference type="GO" id="GO:0004497">
    <property type="term" value="F:monooxygenase activity"/>
    <property type="evidence" value="ECO:0007669"/>
    <property type="project" value="InterPro"/>
</dbReference>
<dbReference type="OrthoDB" id="1470350at2759"/>
<dbReference type="GO" id="GO:0020037">
    <property type="term" value="F:heme binding"/>
    <property type="evidence" value="ECO:0007669"/>
    <property type="project" value="InterPro"/>
</dbReference>
<comment type="caution">
    <text evidence="6">The sequence shown here is derived from an EMBL/GenBank/DDBJ whole genome shotgun (WGS) entry which is preliminary data.</text>
</comment>
<dbReference type="PANTHER" id="PTHR24305">
    <property type="entry name" value="CYTOCHROME P450"/>
    <property type="match status" value="1"/>
</dbReference>
<dbReference type="STRING" id="101127.A0A1X2GRJ0"/>
<dbReference type="Proteomes" id="UP000242146">
    <property type="component" value="Unassembled WGS sequence"/>
</dbReference>
<dbReference type="PRINTS" id="PR00465">
    <property type="entry name" value="EP450IV"/>
</dbReference>
<evidence type="ECO:0000313" key="7">
    <source>
        <dbReference type="Proteomes" id="UP000242146"/>
    </source>
</evidence>
<keyword evidence="3 5" id="KW-0479">Metal-binding</keyword>
<keyword evidence="7" id="KW-1185">Reference proteome</keyword>